<keyword evidence="3" id="KW-1185">Reference proteome</keyword>
<feature type="signal peptide" evidence="1">
    <location>
        <begin position="1"/>
        <end position="17"/>
    </location>
</feature>
<evidence type="ECO:0000313" key="3">
    <source>
        <dbReference type="Proteomes" id="UP001234989"/>
    </source>
</evidence>
<name>A0AAF0ZJF5_SOLVR</name>
<dbReference type="EMBL" id="CP133619">
    <property type="protein sequence ID" value="WMV41252.1"/>
    <property type="molecule type" value="Genomic_DNA"/>
</dbReference>
<keyword evidence="1" id="KW-0732">Signal</keyword>
<organism evidence="2 3">
    <name type="scientific">Solanum verrucosum</name>
    <dbReference type="NCBI Taxonomy" id="315347"/>
    <lineage>
        <taxon>Eukaryota</taxon>
        <taxon>Viridiplantae</taxon>
        <taxon>Streptophyta</taxon>
        <taxon>Embryophyta</taxon>
        <taxon>Tracheophyta</taxon>
        <taxon>Spermatophyta</taxon>
        <taxon>Magnoliopsida</taxon>
        <taxon>eudicotyledons</taxon>
        <taxon>Gunneridae</taxon>
        <taxon>Pentapetalae</taxon>
        <taxon>asterids</taxon>
        <taxon>lamiids</taxon>
        <taxon>Solanales</taxon>
        <taxon>Solanaceae</taxon>
        <taxon>Solanoideae</taxon>
        <taxon>Solaneae</taxon>
        <taxon>Solanum</taxon>
    </lineage>
</organism>
<accession>A0AAF0ZJF5</accession>
<evidence type="ECO:0000256" key="1">
    <source>
        <dbReference type="SAM" id="SignalP"/>
    </source>
</evidence>
<evidence type="ECO:0000313" key="2">
    <source>
        <dbReference type="EMBL" id="WMV41252.1"/>
    </source>
</evidence>
<sequence length="54" mass="6186">MPSCCCFFAVALWVATAQQLELLPGGLRRWSGYCEKRRGEGEKRQKIGGKEKRR</sequence>
<feature type="chain" id="PRO_5042144172" evidence="1">
    <location>
        <begin position="18"/>
        <end position="54"/>
    </location>
</feature>
<protein>
    <submittedName>
        <fullName evidence="2">Uncharacterized protein</fullName>
    </submittedName>
</protein>
<dbReference type="AlphaFoldDB" id="A0AAF0ZJF5"/>
<reference evidence="2" key="1">
    <citation type="submission" date="2023-08" db="EMBL/GenBank/DDBJ databases">
        <title>A de novo genome assembly of Solanum verrucosum Schlechtendal, a Mexican diploid species geographically isolated from the other diploid A-genome species in potato relatives.</title>
        <authorList>
            <person name="Hosaka K."/>
        </authorList>
    </citation>
    <scope>NUCLEOTIDE SEQUENCE</scope>
    <source>
        <tissue evidence="2">Young leaves</tissue>
    </source>
</reference>
<dbReference type="Proteomes" id="UP001234989">
    <property type="component" value="Chromosome 8"/>
</dbReference>
<proteinExistence type="predicted"/>
<gene>
    <name evidence="2" type="ORF">MTR67_034637</name>
</gene>